<dbReference type="KEGG" id="scm:SCHCO_02511434"/>
<protein>
    <submittedName>
        <fullName evidence="1">Uncharacterized protein</fullName>
    </submittedName>
</protein>
<evidence type="ECO:0000313" key="2">
    <source>
        <dbReference type="Proteomes" id="UP000007431"/>
    </source>
</evidence>
<dbReference type="AlphaFoldDB" id="D8QB04"/>
<gene>
    <name evidence="1" type="ORF">SCHCODRAFT_111073</name>
</gene>
<dbReference type="HOGENOM" id="CLU_418651_0_0_1"/>
<reference evidence="1 2" key="1">
    <citation type="journal article" date="2010" name="Nat. Biotechnol.">
        <title>Genome sequence of the model mushroom Schizophyllum commune.</title>
        <authorList>
            <person name="Ohm R.A."/>
            <person name="de Jong J.F."/>
            <person name="Lugones L.G."/>
            <person name="Aerts A."/>
            <person name="Kothe E."/>
            <person name="Stajich J.E."/>
            <person name="de Vries R.P."/>
            <person name="Record E."/>
            <person name="Levasseur A."/>
            <person name="Baker S.E."/>
            <person name="Bartholomew K.A."/>
            <person name="Coutinho P.M."/>
            <person name="Erdmann S."/>
            <person name="Fowler T.J."/>
            <person name="Gathman A.C."/>
            <person name="Lombard V."/>
            <person name="Henrissat B."/>
            <person name="Knabe N."/>
            <person name="Kuees U."/>
            <person name="Lilly W.W."/>
            <person name="Lindquist E."/>
            <person name="Lucas S."/>
            <person name="Magnuson J.K."/>
            <person name="Piumi F."/>
            <person name="Raudaskoski M."/>
            <person name="Salamov A."/>
            <person name="Schmutz J."/>
            <person name="Schwarze F.W.M.R."/>
            <person name="vanKuyk P.A."/>
            <person name="Horton J.S."/>
            <person name="Grigoriev I.V."/>
            <person name="Woesten H.A.B."/>
        </authorList>
    </citation>
    <scope>NUCLEOTIDE SEQUENCE [LARGE SCALE GENOMIC DNA]</scope>
    <source>
        <strain evidence="2">H4-8 / FGSC 9210</strain>
    </source>
</reference>
<sequence>MKRSMYHDHHVYHLDVYGTLFISSASDAQVVQPIVALRLAQPKVTVNDGVTISYEDWLRRDATPTNICLRISGSFDTKGPSRIATYRILSLTVMASPAQSTNYDERPGFPHIKKILNTLDGASLAVALKYFSTGGRPLSFFEIETVVWAETSISFCLSSLDIGLYQLTPKWAARDARREMQDWFLWSGGLALAEDDIYACYAELRHHTRWSASPLPTIPPTPDDRERATFVRLECTLRFYLDSLEPMPSVCPHAHLHFWLLTSSKASPSYSISSPVAIRLVLLFILRTIFRPFYVFCIGTYLAATLTHDAFRLKDFARLGGVLVVFMALRYFIYPDDGVSLSCAPLLRATSDGHAVRIHDFRVAPTAAACGSHSQGFFGLKQGARHILKILHAAVQDILLRIYAVDAEWEVQVKALLVTIDKQLFRAHRNYSTPLRTFLRQLAESDQRDCLLPELEKYLTFTKGRALKIQSLDSQASHASSSSPMRHCLTPGQLNLREQNLEEQVAATNARLCNELGSDDHLLQREVLHHLFPPETQEHGYNLRKDFIDAISLLALYFRSGRATSGISKPLAEHVRARLVWAGGMGRAQHAIDLLTLSILLEPTTERLRQLNDCLESYLHEHDLVGQLREFRKQNVIFIPQYEKGFAPHWHGHHQ</sequence>
<organism evidence="2">
    <name type="scientific">Schizophyllum commune (strain H4-8 / FGSC 9210)</name>
    <name type="common">Split gill fungus</name>
    <dbReference type="NCBI Taxonomy" id="578458"/>
    <lineage>
        <taxon>Eukaryota</taxon>
        <taxon>Fungi</taxon>
        <taxon>Dikarya</taxon>
        <taxon>Basidiomycota</taxon>
        <taxon>Agaricomycotina</taxon>
        <taxon>Agaricomycetes</taxon>
        <taxon>Agaricomycetidae</taxon>
        <taxon>Agaricales</taxon>
        <taxon>Schizophyllaceae</taxon>
        <taxon>Schizophyllum</taxon>
    </lineage>
</organism>
<name>D8QB04_SCHCM</name>
<accession>D8QB04</accession>
<dbReference type="Proteomes" id="UP000007431">
    <property type="component" value="Unassembled WGS sequence"/>
</dbReference>
<feature type="non-terminal residue" evidence="1">
    <location>
        <position position="655"/>
    </location>
</feature>
<proteinExistence type="predicted"/>
<dbReference type="GeneID" id="9594319"/>
<evidence type="ECO:0000313" key="1">
    <source>
        <dbReference type="EMBL" id="EFI94667.1"/>
    </source>
</evidence>
<dbReference type="VEuPathDB" id="FungiDB:SCHCODRAFT_02511434"/>
<dbReference type="EMBL" id="GL377309">
    <property type="protein sequence ID" value="EFI94667.1"/>
    <property type="molecule type" value="Genomic_DNA"/>
</dbReference>
<dbReference type="RefSeq" id="XP_003029570.1">
    <property type="nucleotide sequence ID" value="XM_003029524.1"/>
</dbReference>
<dbReference type="InParanoid" id="D8QB04"/>
<keyword evidence="2" id="KW-1185">Reference proteome</keyword>